<dbReference type="Pfam" id="PF01551">
    <property type="entry name" value="Peptidase_M23"/>
    <property type="match status" value="1"/>
</dbReference>
<dbReference type="EMBL" id="AP023321">
    <property type="protein sequence ID" value="BCI61500.1"/>
    <property type="molecule type" value="Genomic_DNA"/>
</dbReference>
<dbReference type="SUPFAM" id="SSF51261">
    <property type="entry name" value="Duplicated hybrid motif"/>
    <property type="match status" value="1"/>
</dbReference>
<accession>A0A7I8D424</accession>
<feature type="region of interest" description="Disordered" evidence="1">
    <location>
        <begin position="71"/>
        <end position="118"/>
    </location>
</feature>
<proteinExistence type="predicted"/>
<dbReference type="Proteomes" id="UP000593890">
    <property type="component" value="Chromosome"/>
</dbReference>
<dbReference type="Gene3D" id="2.70.70.10">
    <property type="entry name" value="Glucose Permease (Domain IIA)"/>
    <property type="match status" value="1"/>
</dbReference>
<gene>
    <name evidence="4" type="ORF">C12CBH8_21390</name>
</gene>
<dbReference type="PANTHER" id="PTHR21666:SF291">
    <property type="entry name" value="STAGE II SPORULATION PROTEIN Q"/>
    <property type="match status" value="1"/>
</dbReference>
<keyword evidence="2" id="KW-0812">Transmembrane</keyword>
<dbReference type="AlphaFoldDB" id="A0A7I8D424"/>
<keyword evidence="5" id="KW-1185">Reference proteome</keyword>
<dbReference type="KEGG" id="sman:C12CBH8_21390"/>
<keyword evidence="2" id="KW-0472">Membrane</keyword>
<protein>
    <recommendedName>
        <fullName evidence="3">M23ase beta-sheet core domain-containing protein</fullName>
    </recommendedName>
</protein>
<dbReference type="RefSeq" id="WP_099322825.1">
    <property type="nucleotide sequence ID" value="NZ_AP023321.1"/>
</dbReference>
<evidence type="ECO:0000313" key="4">
    <source>
        <dbReference type="EMBL" id="BCI61500.1"/>
    </source>
</evidence>
<name>A0A7I8D424_9FIRM</name>
<keyword evidence="2" id="KW-1133">Transmembrane helix</keyword>
<evidence type="ECO:0000259" key="3">
    <source>
        <dbReference type="Pfam" id="PF01551"/>
    </source>
</evidence>
<dbReference type="GO" id="GO:0004222">
    <property type="term" value="F:metalloendopeptidase activity"/>
    <property type="evidence" value="ECO:0007669"/>
    <property type="project" value="TreeGrafter"/>
</dbReference>
<evidence type="ECO:0000256" key="2">
    <source>
        <dbReference type="SAM" id="Phobius"/>
    </source>
</evidence>
<dbReference type="PANTHER" id="PTHR21666">
    <property type="entry name" value="PEPTIDASE-RELATED"/>
    <property type="match status" value="1"/>
</dbReference>
<dbReference type="InterPro" id="IPR050570">
    <property type="entry name" value="Cell_wall_metabolism_enzyme"/>
</dbReference>
<feature type="compositionally biased region" description="Low complexity" evidence="1">
    <location>
        <begin position="93"/>
        <end position="103"/>
    </location>
</feature>
<dbReference type="InterPro" id="IPR016047">
    <property type="entry name" value="M23ase_b-sheet_dom"/>
</dbReference>
<organism evidence="4 5">
    <name type="scientific">Solibaculum mannosilyticum</name>
    <dbReference type="NCBI Taxonomy" id="2780922"/>
    <lineage>
        <taxon>Bacteria</taxon>
        <taxon>Bacillati</taxon>
        <taxon>Bacillota</taxon>
        <taxon>Clostridia</taxon>
        <taxon>Eubacteriales</taxon>
        <taxon>Oscillospiraceae</taxon>
        <taxon>Solibaculum</taxon>
    </lineage>
</organism>
<reference evidence="5" key="1">
    <citation type="submission" date="2020-07" db="EMBL/GenBank/DDBJ databases">
        <title>Complete genome sequencing of Clostridia bacterium strain 12CBH8.</title>
        <authorList>
            <person name="Sakamoto M."/>
            <person name="Murakami T."/>
            <person name="Mori H."/>
        </authorList>
    </citation>
    <scope>NUCLEOTIDE SEQUENCE [LARGE SCALE GENOMIC DNA]</scope>
    <source>
        <strain evidence="5">12CBH8</strain>
    </source>
</reference>
<feature type="domain" description="M23ase beta-sheet core" evidence="3">
    <location>
        <begin position="151"/>
        <end position="248"/>
    </location>
</feature>
<evidence type="ECO:0000313" key="5">
    <source>
        <dbReference type="Proteomes" id="UP000593890"/>
    </source>
</evidence>
<sequence>MSNLRFEKSKFGKFWSGKGFYIALAVCMVAVGGAAWSAFGGGDSSLMEGQVDDYSSQVVVDWGTSQAVDNPASDIPIVVSDPGDLEPEESEPESSAAAVQAPAEQEEPSEAPAANQDDEEAAVMYPAGKNVMKEFSGDELVYSQTLKDWRVHDGVDFEVEKGTAVKAMTNGTVTDVREDPMWGTVVEIDHGNGVIATYCGLAKNVAVKKGDAVTTSQQLGAVGEIPCEIAEASHLHLKVTKDDQLIDPTTLLQ</sequence>
<dbReference type="CDD" id="cd12797">
    <property type="entry name" value="M23_peptidase"/>
    <property type="match status" value="1"/>
</dbReference>
<feature type="compositionally biased region" description="Acidic residues" evidence="1">
    <location>
        <begin position="83"/>
        <end position="92"/>
    </location>
</feature>
<feature type="transmembrane region" description="Helical" evidence="2">
    <location>
        <begin position="20"/>
        <end position="39"/>
    </location>
</feature>
<evidence type="ECO:0000256" key="1">
    <source>
        <dbReference type="SAM" id="MobiDB-lite"/>
    </source>
</evidence>
<dbReference type="InterPro" id="IPR011055">
    <property type="entry name" value="Dup_hybrid_motif"/>
</dbReference>